<dbReference type="PANTHER" id="PTHR12110:SF53">
    <property type="entry name" value="BLR5974 PROTEIN"/>
    <property type="match status" value="1"/>
</dbReference>
<dbReference type="InterPro" id="IPR050312">
    <property type="entry name" value="IolE/XylAMocC-like"/>
</dbReference>
<dbReference type="InterPro" id="IPR036237">
    <property type="entry name" value="Xyl_isomerase-like_sf"/>
</dbReference>
<accession>A0A7W6CUR4</accession>
<sequence>MKFGLSSYSFRPLMLDGSMRIEDLFTWIRDNGGEHLELASLSIAPPGEDLNYELIKDEDSVERLRKASNETGIPLSGICIGANFIGDDRRAQIDRAKRYVELCDRLDVRFLRHDVVPWSLRATNAAEFETAFPVIVDACREVADHAERLGVTASIEDHGFFMNSSERVKRLLQAVDSPNFKMTLDVGNFLCVDENPLTGTRASIAHASFVHIKDFYVRAESPGPGWLETLNGQFIRGSVFGFGDLPVKSLLKSVLDSGYDGFVSLEYEGNEPTLFGCQTGLANARRLLAELRG</sequence>
<organism evidence="2 3">
    <name type="scientific">Rhizobium metallidurans</name>
    <dbReference type="NCBI Taxonomy" id="1265931"/>
    <lineage>
        <taxon>Bacteria</taxon>
        <taxon>Pseudomonadati</taxon>
        <taxon>Pseudomonadota</taxon>
        <taxon>Alphaproteobacteria</taxon>
        <taxon>Hyphomicrobiales</taxon>
        <taxon>Rhizobiaceae</taxon>
        <taxon>Rhizobium/Agrobacterium group</taxon>
        <taxon>Rhizobium</taxon>
    </lineage>
</organism>
<gene>
    <name evidence="2" type="ORF">GGQ67_002945</name>
</gene>
<dbReference type="Gene3D" id="3.20.20.150">
    <property type="entry name" value="Divalent-metal-dependent TIM barrel enzymes"/>
    <property type="match status" value="1"/>
</dbReference>
<evidence type="ECO:0000259" key="1">
    <source>
        <dbReference type="Pfam" id="PF01261"/>
    </source>
</evidence>
<dbReference type="SUPFAM" id="SSF51658">
    <property type="entry name" value="Xylose isomerase-like"/>
    <property type="match status" value="1"/>
</dbReference>
<keyword evidence="3" id="KW-1185">Reference proteome</keyword>
<dbReference type="RefSeq" id="WP_183900850.1">
    <property type="nucleotide sequence ID" value="NZ_JACIDW010000009.1"/>
</dbReference>
<dbReference type="AlphaFoldDB" id="A0A7W6CUR4"/>
<dbReference type="PANTHER" id="PTHR12110">
    <property type="entry name" value="HYDROXYPYRUVATE ISOMERASE"/>
    <property type="match status" value="1"/>
</dbReference>
<dbReference type="GO" id="GO:0016853">
    <property type="term" value="F:isomerase activity"/>
    <property type="evidence" value="ECO:0007669"/>
    <property type="project" value="UniProtKB-KW"/>
</dbReference>
<proteinExistence type="predicted"/>
<name>A0A7W6CUR4_9HYPH</name>
<evidence type="ECO:0000313" key="2">
    <source>
        <dbReference type="EMBL" id="MBB3965272.1"/>
    </source>
</evidence>
<feature type="domain" description="Xylose isomerase-like TIM barrel" evidence="1">
    <location>
        <begin position="57"/>
        <end position="271"/>
    </location>
</feature>
<keyword evidence="2" id="KW-0413">Isomerase</keyword>
<dbReference type="EMBL" id="JACIDW010000009">
    <property type="protein sequence ID" value="MBB3965272.1"/>
    <property type="molecule type" value="Genomic_DNA"/>
</dbReference>
<reference evidence="2 3" key="1">
    <citation type="submission" date="2020-08" db="EMBL/GenBank/DDBJ databases">
        <title>Genomic Encyclopedia of Type Strains, Phase IV (KMG-IV): sequencing the most valuable type-strain genomes for metagenomic binning, comparative biology and taxonomic classification.</title>
        <authorList>
            <person name="Goeker M."/>
        </authorList>
    </citation>
    <scope>NUCLEOTIDE SEQUENCE [LARGE SCALE GENOMIC DNA]</scope>
    <source>
        <strain evidence="2 3">DSM 26575</strain>
    </source>
</reference>
<protein>
    <submittedName>
        <fullName evidence="2">Sugar phosphate isomerase/epimerase</fullName>
    </submittedName>
</protein>
<comment type="caution">
    <text evidence="2">The sequence shown here is derived from an EMBL/GenBank/DDBJ whole genome shotgun (WGS) entry which is preliminary data.</text>
</comment>
<dbReference type="Pfam" id="PF01261">
    <property type="entry name" value="AP_endonuc_2"/>
    <property type="match status" value="1"/>
</dbReference>
<dbReference type="InterPro" id="IPR013022">
    <property type="entry name" value="Xyl_isomerase-like_TIM-brl"/>
</dbReference>
<evidence type="ECO:0000313" key="3">
    <source>
        <dbReference type="Proteomes" id="UP000582090"/>
    </source>
</evidence>
<dbReference type="Proteomes" id="UP000582090">
    <property type="component" value="Unassembled WGS sequence"/>
</dbReference>